<dbReference type="EMBL" id="KB203357">
    <property type="protein sequence ID" value="ESO84970.1"/>
    <property type="molecule type" value="Genomic_DNA"/>
</dbReference>
<feature type="region of interest" description="Disordered" evidence="1">
    <location>
        <begin position="320"/>
        <end position="403"/>
    </location>
</feature>
<protein>
    <submittedName>
        <fullName evidence="3">Uncharacterized protein</fullName>
    </submittedName>
</protein>
<dbReference type="KEGG" id="lgi:LOTGIDRAFT_168228"/>
<feature type="compositionally biased region" description="Basic and acidic residues" evidence="1">
    <location>
        <begin position="384"/>
        <end position="402"/>
    </location>
</feature>
<name>V3ZR13_LOTGI</name>
<keyword evidence="4" id="KW-1185">Reference proteome</keyword>
<organism evidence="3 4">
    <name type="scientific">Lottia gigantea</name>
    <name type="common">Giant owl limpet</name>
    <dbReference type="NCBI Taxonomy" id="225164"/>
    <lineage>
        <taxon>Eukaryota</taxon>
        <taxon>Metazoa</taxon>
        <taxon>Spiralia</taxon>
        <taxon>Lophotrochozoa</taxon>
        <taxon>Mollusca</taxon>
        <taxon>Gastropoda</taxon>
        <taxon>Patellogastropoda</taxon>
        <taxon>Lottioidea</taxon>
        <taxon>Lottiidae</taxon>
        <taxon>Lottia</taxon>
    </lineage>
</organism>
<keyword evidence="2" id="KW-0472">Membrane</keyword>
<dbReference type="Proteomes" id="UP000030746">
    <property type="component" value="Unassembled WGS sequence"/>
</dbReference>
<accession>V3ZR13</accession>
<feature type="transmembrane region" description="Helical" evidence="2">
    <location>
        <begin position="39"/>
        <end position="58"/>
    </location>
</feature>
<gene>
    <name evidence="3" type="ORF">LOTGIDRAFT_168228</name>
</gene>
<dbReference type="RefSeq" id="XP_009064356.1">
    <property type="nucleotide sequence ID" value="XM_009066108.1"/>
</dbReference>
<evidence type="ECO:0000313" key="3">
    <source>
        <dbReference type="EMBL" id="ESO84970.1"/>
    </source>
</evidence>
<reference evidence="3 4" key="1">
    <citation type="journal article" date="2013" name="Nature">
        <title>Insights into bilaterian evolution from three spiralian genomes.</title>
        <authorList>
            <person name="Simakov O."/>
            <person name="Marletaz F."/>
            <person name="Cho S.J."/>
            <person name="Edsinger-Gonzales E."/>
            <person name="Havlak P."/>
            <person name="Hellsten U."/>
            <person name="Kuo D.H."/>
            <person name="Larsson T."/>
            <person name="Lv J."/>
            <person name="Arendt D."/>
            <person name="Savage R."/>
            <person name="Osoegawa K."/>
            <person name="de Jong P."/>
            <person name="Grimwood J."/>
            <person name="Chapman J.A."/>
            <person name="Shapiro H."/>
            <person name="Aerts A."/>
            <person name="Otillar R.P."/>
            <person name="Terry A.Y."/>
            <person name="Boore J.L."/>
            <person name="Grigoriev I.V."/>
            <person name="Lindberg D.R."/>
            <person name="Seaver E.C."/>
            <person name="Weisblat D.A."/>
            <person name="Putnam N.H."/>
            <person name="Rokhsar D.S."/>
        </authorList>
    </citation>
    <scope>NUCLEOTIDE SEQUENCE [LARGE SCALE GENOMIC DNA]</scope>
</reference>
<proteinExistence type="predicted"/>
<dbReference type="CTD" id="20240805"/>
<dbReference type="AlphaFoldDB" id="V3ZR13"/>
<dbReference type="HOGENOM" id="CLU_427801_0_0_1"/>
<keyword evidence="2" id="KW-0812">Transmembrane</keyword>
<feature type="compositionally biased region" description="Polar residues" evidence="1">
    <location>
        <begin position="449"/>
        <end position="469"/>
    </location>
</feature>
<evidence type="ECO:0000256" key="1">
    <source>
        <dbReference type="SAM" id="MobiDB-lite"/>
    </source>
</evidence>
<sequence length="640" mass="73594">MVYGISNINLIYPGDIFSYINLVYPGDLYLLHISDISQWYMISLILIWVYFVLFRIVMLMPRYLYLKLGDQIHHASTTQLPILEPLTTMLMTDSWQPSVLQLTPFGSNDASSQNDILYHEERNNVNKGFPRLAVTRVNNFQSARHKIVRSVSECADRPKVFSNRPCSLQGPRSQSEQSVKYKTAVKDNGFSVKDLNDQIIYSANTEILLKNDGNQKPKSWLCSSSSDFTDQVKYLPKPNVSRSLDGRYFLPQNGFWRAVTLTPGEIDLRKQKVYQDAKQRKIPHLKHKVNVNSLPRSNTPITDYDPDRLNMKNVVAFLQKNNGESNTNSKTTNHVATKSQSEPTTSPRRTEVTPSPHKFKSDVIKRDRSSHRVRISEPVPSMEQRFKKSESNYRKPKGKENATRSVRQFRLHRFLTMAAHDSDQTFNDSVASKAYPVYSPRERLRITPKNDSQENTNCNQTLSSDQPSTEKLASADAVIRLPNMLDEEHHDDDDFPNNVDLLDAIETVANAQRANSDQYKRKVRISETRGFTNANGKVKLSLRREKTLTREHTYMSDLAESRNLKSCSRQSSSFIRISILFTLHLVKRPSVSVAKGKLHRLTFHRMIEWEMSENCLQLANEKVESCIVVIIQCYIMHENL</sequence>
<dbReference type="GeneID" id="20240805"/>
<feature type="region of interest" description="Disordered" evidence="1">
    <location>
        <begin position="447"/>
        <end position="469"/>
    </location>
</feature>
<keyword evidence="2" id="KW-1133">Transmembrane helix</keyword>
<evidence type="ECO:0000256" key="2">
    <source>
        <dbReference type="SAM" id="Phobius"/>
    </source>
</evidence>
<feature type="compositionally biased region" description="Polar residues" evidence="1">
    <location>
        <begin position="320"/>
        <end position="347"/>
    </location>
</feature>
<evidence type="ECO:0000313" key="4">
    <source>
        <dbReference type="Proteomes" id="UP000030746"/>
    </source>
</evidence>
<dbReference type="OrthoDB" id="6145196at2759"/>